<dbReference type="PROSITE" id="PS00010">
    <property type="entry name" value="ASX_HYDROXYL"/>
    <property type="match status" value="2"/>
</dbReference>
<evidence type="ECO:0000256" key="7">
    <source>
        <dbReference type="ARBA" id="ARBA00022889"/>
    </source>
</evidence>
<reference evidence="17" key="1">
    <citation type="submission" date="2014-07" db="EMBL/GenBank/DDBJ databases">
        <authorList>
            <person name="Martin A.A"/>
            <person name="De Silva N."/>
        </authorList>
    </citation>
    <scope>NUCLEOTIDE SEQUENCE</scope>
</reference>
<dbReference type="SMART" id="SM00179">
    <property type="entry name" value="EGF_CA"/>
    <property type="match status" value="2"/>
</dbReference>
<dbReference type="InterPro" id="IPR002126">
    <property type="entry name" value="Cadherin-like_dom"/>
</dbReference>
<dbReference type="InterPro" id="IPR020894">
    <property type="entry name" value="Cadherin_CS"/>
</dbReference>
<feature type="domain" description="Laminin G" evidence="14">
    <location>
        <begin position="3690"/>
        <end position="3886"/>
    </location>
</feature>
<proteinExistence type="predicted"/>
<dbReference type="SUPFAM" id="SSF49313">
    <property type="entry name" value="Cadherin-like"/>
    <property type="match status" value="20"/>
</dbReference>
<keyword evidence="2 12" id="KW-0245">EGF-like domain</keyword>
<feature type="domain" description="Cadherin" evidence="16">
    <location>
        <begin position="2707"/>
        <end position="2808"/>
    </location>
</feature>
<evidence type="ECO:0000259" key="16">
    <source>
        <dbReference type="PROSITE" id="PS50268"/>
    </source>
</evidence>
<dbReference type="InterPro" id="IPR015919">
    <property type="entry name" value="Cadherin-like_sf"/>
</dbReference>
<feature type="domain" description="Cadherin" evidence="16">
    <location>
        <begin position="2204"/>
        <end position="2289"/>
    </location>
</feature>
<dbReference type="PROSITE" id="PS01186">
    <property type="entry name" value="EGF_2"/>
    <property type="match status" value="2"/>
</dbReference>
<dbReference type="Proteomes" id="UP000035680">
    <property type="component" value="Unassembled WGS sequence"/>
</dbReference>
<feature type="domain" description="Cadherin" evidence="16">
    <location>
        <begin position="692"/>
        <end position="783"/>
    </location>
</feature>
<evidence type="ECO:0000256" key="2">
    <source>
        <dbReference type="ARBA" id="ARBA00022536"/>
    </source>
</evidence>
<feature type="domain" description="Cadherin" evidence="16">
    <location>
        <begin position="1889"/>
        <end position="1994"/>
    </location>
</feature>
<dbReference type="FunFam" id="2.60.40.60:FF:000033">
    <property type="entry name" value="FAT atypical cadherin 1"/>
    <property type="match status" value="2"/>
</dbReference>
<feature type="domain" description="Cadherin" evidence="16">
    <location>
        <begin position="2521"/>
        <end position="2604"/>
    </location>
</feature>
<dbReference type="WBParaSite" id="SVE_0191300.1">
    <property type="protein sequence ID" value="SVE_0191300.1"/>
    <property type="gene ID" value="SVE_0191300"/>
</dbReference>
<dbReference type="Gene3D" id="2.10.25.10">
    <property type="entry name" value="Laminin"/>
    <property type="match status" value="1"/>
</dbReference>
<dbReference type="GO" id="GO:0007156">
    <property type="term" value="P:homophilic cell adhesion via plasma membrane adhesion molecules"/>
    <property type="evidence" value="ECO:0007669"/>
    <property type="project" value="InterPro"/>
</dbReference>
<evidence type="ECO:0000256" key="5">
    <source>
        <dbReference type="ARBA" id="ARBA00022737"/>
    </source>
</evidence>
<keyword evidence="8 13" id="KW-1133">Transmembrane helix</keyword>
<dbReference type="InterPro" id="IPR001881">
    <property type="entry name" value="EGF-like_Ca-bd_dom"/>
</dbReference>
<dbReference type="SMART" id="SM00112">
    <property type="entry name" value="CA"/>
    <property type="match status" value="18"/>
</dbReference>
<feature type="disulfide bond" evidence="12">
    <location>
        <begin position="3592"/>
        <end position="3601"/>
    </location>
</feature>
<dbReference type="InterPro" id="IPR050971">
    <property type="entry name" value="Cadherin-domain_protein"/>
</dbReference>
<dbReference type="InterPro" id="IPR000742">
    <property type="entry name" value="EGF"/>
</dbReference>
<keyword evidence="3 13" id="KW-0812">Transmembrane</keyword>
<protein>
    <submittedName>
        <fullName evidence="18">Protocadherin Fat 4 (inferred by orthology to a human protein)</fullName>
    </submittedName>
</protein>
<dbReference type="PANTHER" id="PTHR24025">
    <property type="entry name" value="DESMOGLEIN FAMILY MEMBER"/>
    <property type="match status" value="1"/>
</dbReference>
<dbReference type="InterPro" id="IPR000152">
    <property type="entry name" value="EGF-type_Asp/Asn_hydroxyl_site"/>
</dbReference>
<evidence type="ECO:0000256" key="10">
    <source>
        <dbReference type="ARBA" id="ARBA00023157"/>
    </source>
</evidence>
<comment type="subcellular location">
    <subcellularLocation>
        <location evidence="1">Membrane</location>
        <topology evidence="1">Single-pass membrane protein</topology>
    </subcellularLocation>
</comment>
<dbReference type="Pfam" id="PF00054">
    <property type="entry name" value="Laminin_G_1"/>
    <property type="match status" value="1"/>
</dbReference>
<evidence type="ECO:0000256" key="3">
    <source>
        <dbReference type="ARBA" id="ARBA00022692"/>
    </source>
</evidence>
<feature type="domain" description="Cadherin" evidence="16">
    <location>
        <begin position="1995"/>
        <end position="2186"/>
    </location>
</feature>
<name>A0A0K0EZF4_STRVS</name>
<feature type="domain" description="Cadherin" evidence="16">
    <location>
        <begin position="2605"/>
        <end position="2707"/>
    </location>
</feature>
<feature type="domain" description="Cadherin" evidence="16">
    <location>
        <begin position="1374"/>
        <end position="1464"/>
    </location>
</feature>
<evidence type="ECO:0000259" key="15">
    <source>
        <dbReference type="PROSITE" id="PS50026"/>
    </source>
</evidence>
<comment type="caution">
    <text evidence="12">Lacks conserved residue(s) required for the propagation of feature annotation.</text>
</comment>
<feature type="transmembrane region" description="Helical" evidence="13">
    <location>
        <begin position="4186"/>
        <end position="4210"/>
    </location>
</feature>
<dbReference type="CDD" id="cd00053">
    <property type="entry name" value="EGF"/>
    <property type="match status" value="1"/>
</dbReference>
<feature type="domain" description="Cadherin" evidence="16">
    <location>
        <begin position="1821"/>
        <end position="1888"/>
    </location>
</feature>
<feature type="domain" description="Cadherin" evidence="16">
    <location>
        <begin position="28"/>
        <end position="125"/>
    </location>
</feature>
<dbReference type="CDD" id="cd11304">
    <property type="entry name" value="Cadherin_repeat"/>
    <property type="match status" value="19"/>
</dbReference>
<evidence type="ECO:0000313" key="18">
    <source>
        <dbReference type="WBParaSite" id="SVE_0191300.1"/>
    </source>
</evidence>
<dbReference type="Gene3D" id="2.60.120.200">
    <property type="match status" value="2"/>
</dbReference>
<dbReference type="SMART" id="SM00282">
    <property type="entry name" value="LamG"/>
    <property type="match status" value="2"/>
</dbReference>
<dbReference type="SUPFAM" id="SSF57196">
    <property type="entry name" value="EGF/Laminin"/>
    <property type="match status" value="1"/>
</dbReference>
<dbReference type="Pfam" id="PF00028">
    <property type="entry name" value="Cadherin"/>
    <property type="match status" value="8"/>
</dbReference>
<evidence type="ECO:0000256" key="13">
    <source>
        <dbReference type="SAM" id="Phobius"/>
    </source>
</evidence>
<feature type="domain" description="EGF-like" evidence="15">
    <location>
        <begin position="3604"/>
        <end position="3642"/>
    </location>
</feature>
<dbReference type="PROSITE" id="PS01187">
    <property type="entry name" value="EGF_CA"/>
    <property type="match status" value="1"/>
</dbReference>
<dbReference type="InterPro" id="IPR018097">
    <property type="entry name" value="EGF_Ca-bd_CS"/>
</dbReference>
<dbReference type="GO" id="GO:0005509">
    <property type="term" value="F:calcium ion binding"/>
    <property type="evidence" value="ECO:0007669"/>
    <property type="project" value="UniProtKB-UniRule"/>
</dbReference>
<feature type="domain" description="Cadherin" evidence="16">
    <location>
        <begin position="2290"/>
        <end position="2400"/>
    </location>
</feature>
<feature type="domain" description="Cadherin" evidence="16">
    <location>
        <begin position="1076"/>
        <end position="1165"/>
    </location>
</feature>
<sequence length="4395" mass="502537">MALHIMVYLNYYIFLLLSFLSLSIYSFSETTYNFSINEELPINSFVGKIEIKPNYVYRLNPSTTNLFNFNEKNGEITVKNKIDREALRLKFKNDNEIRLIIVTQPSSLITINVQIKDIDDNEPLFSEKEKEITILENTPIDTKIILPRAIDLDGGENGRIKRYWIENLEDIHEHLPFEVLRIGPSEDDEILYLVVKGLLDREKKTTYKFNIVGDGSYKNELIETRLPVTVHITDVNDNAPIFEKTNYTIILTTENKKGDIIGRVGAMDIDEGDNGKIIYKLNSNSFSVNERNGDIVLMEDKVNCSNNCILIIEASDNGTEPLRSRAFVTVKSFEENLNTPEISFRLYPAGINFANILENATVGSTVAVLTIKDDDKGENGETVLEIIGGNEKNYFYLEKGRNFGILRVGEGWVNYNKRKKKYKKNEFFEVSFEVSDKGTPSKRSKKSLKIFVRPSEDIPPTLSQSIIRIKIGEWTEVGTFITRVLVENTKNDKLEFSIMKNERNNGDYFYLNKESGYIYLKKRLNTTDRSEFTIDVSVKKEAPYITSSICRIDINIIPSNNPPIFEKDIWEFRIPSNYQKTNDSIIGRIKATDNDKGDHGKIHYQIVDPSNIYTKIFRIKEKTGDIYLNGQVDYKTMKKKYIFQVTGSDKGTNPKVSTTSVIVLLDKKRLFPLYFPIINNYQVIRLHEFPDTPLLKVTASMDDNNNNDSKLTYYLVDNEYIDYIDLDYTTGEVKLKKNINNRFKVGDAFVVEIGVKDGNDNVVKENCKVVFEIVNDNENLNLFNLGNKWNYEVNDTMKNTTIGRVITIDNINVNKLGGFELLNCNNILTINKQTGDLIYQGNFIGQRKKYICIVKLGKSSKKLYLTHEMTNYLLKEELDNLKDVYITVDHKTIGQQIFAIPLPDNNQNFIYSIDTVLLEIDKKTGVIRLSNKITGAINQIQATITITHRNSAVKIFKNFKINVLFREREKRIKSRRGVQYYVEENTPIGYVVGNVRNDSTIDDDMWYFYNNTFDGQQKVSILGNGSIVVSGYLDRENLSVVKETFTNGIEIVDVFVNILDVNDNSPTCEGNQKFVISPNLEIFSPIGTINCNDNDFGKNSILTYKLLSHIETFHIDSRRGIIKNLRKITSNQNNVLVEVKDLGNLTSKTEFSVTLLDDNSEKIVFDKNFYYWDLNLVDSIKVKSKGIVTYKLENYEDYFNISKSGRIRVKKNKLLIPTITYNLTVLAVCVSSNMITGIGRTFVLIEPPKPIKIKPIFTKFDSYIKLDDNTIPGSIITTVGASVFDSRTPTIALDNILYTLGIEGNFNGTFEIDLYSGEVILSKYLTDNQKEYNLKVKAVAGNGMISEKEMTIVIEKGFKKVDNGIELRDEVFYLTENNPKNFVVGEIKFTNTDLESNVDLKILYDSTLNDNFEIVDNNLVVKNSIDREEYEEIKILLQITHNNISHRKWITIKITDTNDNYPECIGVNAVVIKKLPLTVQLPCIDPDYGINASLGYSLYNSKEMLKFNDIITIDPNGNLNIDKKFNNMNIKNKPTYVTLNVFDRAYDERNGIIINDLLRKSTQRQIALIQWKEVEGFQFERKLYEFVINSTTNVGDVIGSVVPSKESFIFIVDQVIDGTYIGSKNFFDVNDNGDLKVRRKFESEMKIIKLILIAVGRDGETTETEVIVNIDTPKFLLNFDKIYLPTIINIPVEESKLKIGSVIGNISKILPIKINDKLMSFTFDSKYHEISEVFEINKHTGIIFMKKLINVNGSYIYYGTIKIVLCTNDIEYPIPISININKIENKKPKILSCIESQRYFIREDAPLDSIIGSIVTQKVDELHYELINSPENIKVEPSTGILRVNGSFNHEKESFYKFGIKVTNSLNFSSICDSYLYIEDINDNKPQILNKEMTVFVDENAKIGDKIFKFDIHDDDSDCYLNYRISPESNPYGIFGIDDNDGTIVLEGNLDYENEKKHVLEVTIYDNVFPNIVNYVKATVIVIVNDINDNPPTFETPSSTFFISKEKKKNDLIGIVNAVDPDEGYGGVLHYRILPESLPQNEVYIDNVFGYIYLNVDNLTNDEVNFIVEGYDNGQPMLRTRHEVKLIKEKENNIKENDKEVFKISIKENTPIGSFLIKFEDKIDIIGYSSSPMCRYISSAGVVLLDSDVDYEILKNFTCTIKSINDMIIGQILVNIEDVNDNVPIFYEKTKEVYVIEGIYNLPITEMVAYDNDENLNGLIKYSIIDGPPEYFLINSTSGVIYLNKPLDREEKSKYTLTIEAFDSGTNINNNYGNVIIHVVDVNDNPPIFSKPLYYVKIEENTKPIDNLIEVTGKDMDEGDNGYIIYRIENNEYDFTGSFPFSINSKTGQISLLRSLDYEDKNLWNFTVIAEDNGKFNYLTSSVPVIVEVKNVEDRNGPVIRSTLFDVYIKENTKRDSIIFAIDSIEKVSSNLYKSDTLKYSITEIDSQYFYIDDNGIIYLKDTLEEGKNNYDIGIIVTDDSGLNTTTKLSIYIATQLRFPKLLPLLKSRIALKEDITNVDILKIEATNNGNDDSIIKYFIASGDPNNDFFIDPLTGVLSVKKLDREAFPGYNLIIGVSLSNYMAYSSYQRVQVHVIDVNEPPRFVLPIYDVKVEENEIVPKKLITLHAIDEDSSEYNQIKYKIINGNDNNEFTIDSMTGEITLTKTLDAEIQNKYILVVEAKDNGNLSTTTNVLVNVKDQNDNSPKFTRLFSPEIYENNPIGEVIAFITSTDHDIDVENRNNLYFLENNYNDTFNLDSKSGELKVMKSLDREDISEYKLRVTAKDDFWQISTTFFVTVKDKNDNKPKFDKKIDYVKLNGDEKFGDVLYVVKATDEDEGMNARIIYKLHDPKTDIVYVEPTTGKVIFISSRNMFENKIKIRIMALDMGDNPNEAFIDIVIEKEIISNDVVVPEKDSFIEVSDQLTIPVWENIDFNSRLFEFDKKYIVTSITCPRNRNNIFNEVCEKENLFEIKNQTLYLIGKLDYETESLYSIRLQYINKVKILNIKVLDVNEYFPVIIGPNNDMMNGTYEISKYSKPNTILSSIEAMDLDLGKGSELNFYINSPSQPIDGIIINRKVGLITLQSNNNLSMINDDTLTLDVMVKNGKLDRKVPKHDIITLTFTNSTPFPIFDKTLYTIELSIDKMEKKVKLLEFNFLKTNNGEYSYSIYPEDNNDDGLICMDGEQGFISVCSNVTMDPLKKFKPKTYKYILTILEKSGTKNKREILRSKAILIVKVNRMIEDVPKLIAYTIEGTKENTNIALLNIKKNEKVEVEDSKLRDLFVVNGEQKVLVNKRIIKRELPNVDYINIPLKYTNNIGKVRKEVIVLGIEKIKNEYGRKPSIKNIITQGAPNYIDVGIYGNNKCKINYNLNNTLQSCRMSYEKFSKASDIKIYQDNTTYKIIGSLYNDYPNEGIWLEIDTPLPSGIGEILYQIQKKFNDMVVRLIGIKDNDNMKSVKNEIFISMIDSFNRIIKKDEVKKIIKKFIDDNYLGEKVRMIDDMCQSMCKKDSCGMKIIPTGNFNEYSYYSYSWYGPVINIKYNCFEDKISDNNSIKKCFKRPFYISQIFGQNYHTSQLGDCQNGGYCDSKTEQCTCLQGFKGVYCEEDINECLGTKNICGNNGRCINVPGSYKCICKDGIERFNCDEIDNVYGRNNTCNGNICKNGLCILRDGVSSDSMFCSCNKGYYGDSCETKIYSFEYGSFIKVDNKNDDIEELTFDFNTKQENGLLFYSYTLENPYDYLTIDLINGNIRLSLNRSLTHELINEFFHTPINDGIWKRIQITFTHSSIIINLKGCNEKGTECIECSNDICRREIETIYGKFTLPSTTFLLGGIGNDDEVINRGNQIISPEFFGCMKDVYLNNLPLSDYNVAVENLIDYCPLVVKQNNCQEDVCSKYGKCQNEMNGYTCKCNSIFDTDSSCKDIIQPVSIGDGQVAFELTGNGKKLLQFISNNRSSIEDLPSFPRKNIQRRRMSGNTFSDIFSYTSDNILSSVHYSKNSLDNQKLEIDFKTNHTDGVLLSIYSINLSIIFMLTINNGTLNYCVYDGLTNIFITEISKDISNLYWHRIGIVTSKANPNTISFKLNGEVIVKDIDNKYIPTFVHKDLSAILVGAAKSTSFVPFKGCVRRLIINDYGYSMISNIKKPKVDSLFNLKHLGQVEIGCNVPSINENDCDDCEGNFDRRSKKLDDLGSVIFIAILFLFILIILSLIYFLLNKYLWKSGKKTDMRRKRKNDNQNIENSIFPNLDNIPRTFVSYQNNALSSFSSYENIGTNTFAISGNINPGFSSNTQLASIIDLQQSNGNPSLHNLSHIYDAPLINRTSMIQNNVISKDYYQNPTLEMDETSNNNSNGNEKRCRRLVTFSPTNGISYVSDNNYNYPSSYYITNDNDDDDGKESPYL</sequence>
<keyword evidence="6 11" id="KW-0106">Calcium</keyword>
<dbReference type="InterPro" id="IPR049883">
    <property type="entry name" value="NOTCH1_EGF-like"/>
</dbReference>
<feature type="disulfide bond" evidence="12">
    <location>
        <begin position="3632"/>
        <end position="3641"/>
    </location>
</feature>
<feature type="domain" description="EGF-like" evidence="15">
    <location>
        <begin position="3568"/>
        <end position="3602"/>
    </location>
</feature>
<evidence type="ECO:0000256" key="8">
    <source>
        <dbReference type="ARBA" id="ARBA00022989"/>
    </source>
</evidence>
<evidence type="ECO:0000256" key="4">
    <source>
        <dbReference type="ARBA" id="ARBA00022729"/>
    </source>
</evidence>
<organism evidence="17 18">
    <name type="scientific">Strongyloides venezuelensis</name>
    <name type="common">Threadworm</name>
    <dbReference type="NCBI Taxonomy" id="75913"/>
    <lineage>
        <taxon>Eukaryota</taxon>
        <taxon>Metazoa</taxon>
        <taxon>Ecdysozoa</taxon>
        <taxon>Nematoda</taxon>
        <taxon>Chromadorea</taxon>
        <taxon>Rhabditida</taxon>
        <taxon>Tylenchina</taxon>
        <taxon>Panagrolaimomorpha</taxon>
        <taxon>Strongyloidoidea</taxon>
        <taxon>Strongyloididae</taxon>
        <taxon>Strongyloides</taxon>
    </lineage>
</organism>
<evidence type="ECO:0000256" key="11">
    <source>
        <dbReference type="PROSITE-ProRule" id="PRU00043"/>
    </source>
</evidence>
<dbReference type="CDD" id="cd00054">
    <property type="entry name" value="EGF_CA"/>
    <property type="match status" value="1"/>
</dbReference>
<evidence type="ECO:0000256" key="6">
    <source>
        <dbReference type="ARBA" id="ARBA00022837"/>
    </source>
</evidence>
<evidence type="ECO:0000259" key="14">
    <source>
        <dbReference type="PROSITE" id="PS50025"/>
    </source>
</evidence>
<feature type="domain" description="Cadherin" evidence="16">
    <location>
        <begin position="126"/>
        <end position="242"/>
    </location>
</feature>
<feature type="domain" description="EGF-like" evidence="15">
    <location>
        <begin position="3882"/>
        <end position="3919"/>
    </location>
</feature>
<keyword evidence="9 13" id="KW-0472">Membrane</keyword>
<dbReference type="Pfam" id="PF25374">
    <property type="entry name" value="Cadherin_FAT4_N"/>
    <property type="match status" value="1"/>
</dbReference>
<dbReference type="InterPro" id="IPR013320">
    <property type="entry name" value="ConA-like_dom_sf"/>
</dbReference>
<keyword evidence="4" id="KW-0732">Signal</keyword>
<dbReference type="FunFam" id="2.60.40.60:FF:000015">
    <property type="entry name" value="FAT atypical cadherin 1"/>
    <property type="match status" value="1"/>
</dbReference>
<evidence type="ECO:0000313" key="17">
    <source>
        <dbReference type="Proteomes" id="UP000035680"/>
    </source>
</evidence>
<feature type="domain" description="Cadherin" evidence="16">
    <location>
        <begin position="2401"/>
        <end position="2506"/>
    </location>
</feature>
<evidence type="ECO:0000256" key="12">
    <source>
        <dbReference type="PROSITE-ProRule" id="PRU00076"/>
    </source>
</evidence>
<dbReference type="PROSITE" id="PS50026">
    <property type="entry name" value="EGF_3"/>
    <property type="match status" value="4"/>
</dbReference>
<dbReference type="PANTHER" id="PTHR24025:SF31">
    <property type="entry name" value="NEURAL-CADHERIN"/>
    <property type="match status" value="1"/>
</dbReference>
<keyword evidence="17" id="KW-1185">Reference proteome</keyword>
<evidence type="ECO:0000256" key="9">
    <source>
        <dbReference type="ARBA" id="ARBA00023136"/>
    </source>
</evidence>
<dbReference type="PROSITE" id="PS00022">
    <property type="entry name" value="EGF_1"/>
    <property type="match status" value="2"/>
</dbReference>
<dbReference type="GO" id="GO:0005911">
    <property type="term" value="C:cell-cell junction"/>
    <property type="evidence" value="ECO:0007669"/>
    <property type="project" value="TreeGrafter"/>
</dbReference>
<feature type="domain" description="Cadherin" evidence="16">
    <location>
        <begin position="243"/>
        <end position="342"/>
    </location>
</feature>
<keyword evidence="5" id="KW-0677">Repeat</keyword>
<feature type="disulfide bond" evidence="12">
    <location>
        <begin position="3679"/>
        <end position="3688"/>
    </location>
</feature>
<feature type="domain" description="Cadherin" evidence="16">
    <location>
        <begin position="348"/>
        <end position="462"/>
    </location>
</feature>
<dbReference type="Gene3D" id="2.60.40.60">
    <property type="entry name" value="Cadherins"/>
    <property type="match status" value="20"/>
</dbReference>
<evidence type="ECO:0000256" key="1">
    <source>
        <dbReference type="ARBA" id="ARBA00004167"/>
    </source>
</evidence>
<dbReference type="CDD" id="cd00110">
    <property type="entry name" value="LamG"/>
    <property type="match status" value="2"/>
</dbReference>
<keyword evidence="10 12" id="KW-1015">Disulfide bond</keyword>
<dbReference type="PROSITE" id="PS00232">
    <property type="entry name" value="CADHERIN_1"/>
    <property type="match status" value="7"/>
</dbReference>
<reference evidence="18" key="2">
    <citation type="submission" date="2015-08" db="UniProtKB">
        <authorList>
            <consortium name="WormBaseParasite"/>
        </authorList>
    </citation>
    <scope>IDENTIFICATION</scope>
</reference>
<dbReference type="Pfam" id="PF07645">
    <property type="entry name" value="EGF_CA"/>
    <property type="match status" value="1"/>
</dbReference>
<feature type="domain" description="Cadherin" evidence="16">
    <location>
        <begin position="566"/>
        <end position="678"/>
    </location>
</feature>
<feature type="domain" description="Laminin G" evidence="14">
    <location>
        <begin position="3976"/>
        <end position="4159"/>
    </location>
</feature>
<dbReference type="SUPFAM" id="SSF49899">
    <property type="entry name" value="Concanavalin A-like lectins/glucanases"/>
    <property type="match status" value="2"/>
</dbReference>
<feature type="domain" description="Cadherin" evidence="16">
    <location>
        <begin position="463"/>
        <end position="565"/>
    </location>
</feature>
<dbReference type="InterPro" id="IPR001791">
    <property type="entry name" value="Laminin_G"/>
</dbReference>
<dbReference type="PRINTS" id="PR00205">
    <property type="entry name" value="CADHERIN"/>
</dbReference>
<dbReference type="SMART" id="SM00181">
    <property type="entry name" value="EGF"/>
    <property type="match status" value="4"/>
</dbReference>
<feature type="disulfide bond" evidence="12">
    <location>
        <begin position="3654"/>
        <end position="3664"/>
    </location>
</feature>
<dbReference type="PROSITE" id="PS50268">
    <property type="entry name" value="CADHERIN_2"/>
    <property type="match status" value="19"/>
</dbReference>
<dbReference type="STRING" id="75913.A0A0K0EZF4"/>
<dbReference type="PROSITE" id="PS50025">
    <property type="entry name" value="LAM_G_DOMAIN"/>
    <property type="match status" value="2"/>
</dbReference>
<keyword evidence="7" id="KW-0130">Cell adhesion</keyword>
<feature type="domain" description="Cadherin" evidence="16">
    <location>
        <begin position="982"/>
        <end position="1068"/>
    </location>
</feature>
<feature type="domain" description="EGF-like" evidence="15">
    <location>
        <begin position="3650"/>
        <end position="3689"/>
    </location>
</feature>
<dbReference type="GO" id="GO:0009653">
    <property type="term" value="P:anatomical structure morphogenesis"/>
    <property type="evidence" value="ECO:0007669"/>
    <property type="project" value="UniProtKB-ARBA"/>
</dbReference>
<accession>A0A0K0EZF4</accession>
<dbReference type="GO" id="GO:0005886">
    <property type="term" value="C:plasma membrane"/>
    <property type="evidence" value="ECO:0007669"/>
    <property type="project" value="InterPro"/>
</dbReference>